<feature type="compositionally biased region" description="Polar residues" evidence="2">
    <location>
        <begin position="611"/>
        <end position="624"/>
    </location>
</feature>
<feature type="compositionally biased region" description="Polar residues" evidence="2">
    <location>
        <begin position="1052"/>
        <end position="1086"/>
    </location>
</feature>
<keyword evidence="6" id="KW-1185">Reference proteome</keyword>
<dbReference type="EMBL" id="JH971388">
    <property type="protein sequence ID" value="EKM81087.1"/>
    <property type="molecule type" value="Genomic_DNA"/>
</dbReference>
<dbReference type="OMA" id="AFFEIYV"/>
<feature type="domain" description="DUF7904" evidence="4">
    <location>
        <begin position="1271"/>
        <end position="1364"/>
    </location>
</feature>
<name>K5XD79_AGABU</name>
<feature type="compositionally biased region" description="Basic and acidic residues" evidence="2">
    <location>
        <begin position="860"/>
        <end position="872"/>
    </location>
</feature>
<keyword evidence="1" id="KW-0175">Coiled coil</keyword>
<proteinExistence type="predicted"/>
<dbReference type="PANTHER" id="PTHR34862">
    <property type="entry name" value="SPARK DOMAIN-CONTAINING PROTEIN"/>
    <property type="match status" value="1"/>
</dbReference>
<dbReference type="eggNOG" id="ENOG502S1NR">
    <property type="taxonomic scope" value="Eukaryota"/>
</dbReference>
<dbReference type="OrthoDB" id="6375767at2759"/>
<feature type="compositionally biased region" description="Polar residues" evidence="2">
    <location>
        <begin position="508"/>
        <end position="534"/>
    </location>
</feature>
<protein>
    <recommendedName>
        <fullName evidence="4">DUF7904 domain-containing protein</fullName>
    </recommendedName>
</protein>
<feature type="compositionally biased region" description="Polar residues" evidence="2">
    <location>
        <begin position="702"/>
        <end position="714"/>
    </location>
</feature>
<dbReference type="SUPFAM" id="SSF55753">
    <property type="entry name" value="Actin depolymerizing proteins"/>
    <property type="match status" value="1"/>
</dbReference>
<feature type="compositionally biased region" description="Low complexity" evidence="2">
    <location>
        <begin position="1037"/>
        <end position="1051"/>
    </location>
</feature>
<evidence type="ECO:0000259" key="4">
    <source>
        <dbReference type="Pfam" id="PF25480"/>
    </source>
</evidence>
<feature type="compositionally biased region" description="Polar residues" evidence="2">
    <location>
        <begin position="679"/>
        <end position="691"/>
    </location>
</feature>
<feature type="compositionally biased region" description="Basic and acidic residues" evidence="2">
    <location>
        <begin position="382"/>
        <end position="393"/>
    </location>
</feature>
<feature type="compositionally biased region" description="Low complexity" evidence="2">
    <location>
        <begin position="770"/>
        <end position="785"/>
    </location>
</feature>
<feature type="region of interest" description="Disordered" evidence="2">
    <location>
        <begin position="346"/>
        <end position="434"/>
    </location>
</feature>
<feature type="compositionally biased region" description="Polar residues" evidence="2">
    <location>
        <begin position="1187"/>
        <end position="1212"/>
    </location>
</feature>
<sequence length="1607" mass="174553">MLAPFLIASLLLEATLVFAQSLPVSLSSSCSTTLQALLTSPDTACLNLPLLLTYIVDSDKSVPQTINVWLTGLCGNNNTCSNDNIANVVGQVVQGCQEDFAAKNIDIASLQGKITDIAQAVYPTVRKAVCLKDTSSSELCVTQTLENIENVVGKVDIAHINFDTMKHIVQNVLSNATQLACSDCIKAAYNLGMHDFPAQVSKAKEPFEQVCGASFLDGAEPSNIVSTAGQTSSVSVANSNSAIGLKSSWAVQSVGWSTGLSAVYDYLTRLLPKPYTYLLFSNEHCMEPVTPSRRATLDLPKPETGLAEWTSKIKALQRQVDADEEAEQKRLEEEIASARRARFRRSRGAGYGDDNDPTASPSALGKSSSGLSKSPSSEELGSSDKKKDHDKALWKLTENSSRNVDNSSITQGILPRQSNFSASQPPSSQRSEPVSLASFIGGRATGPRLNKHTPQQDAHDPMQFEQRKIDTPHPIFGKGGVAMPGMVTKPGTSVRDAVNASERYQPRLSMQSGTSYVQKPVQVTSTDRPISPQKSGSRDRTSSSPSAARKHVDQIDQRPTSPQKIAGRERTLSTPGPSSKETIHSRQIIHSTSTEGAVATPRSKSPHKNRLASTTSRSPASFNQPIEKPNLFRQSLPPSVKSSVSTPSLARPKLPEPRPSFQTPVITAGPAPSPAFNKVSPSKDPTPSISRLQGRGFVQNMVRASSQLETSNKPMPSPPVSRPTNMRKSTVLDRWQPTSVPPSPSPASVPRQTSPVRKAFSEIAVKTDSSARSHTSSPATPSPTAKILRTKRSRGLLHPDPLSAPEPLSPRSASIAEKMLPPEGTSGFGSATTMVVYKPKTPEPRAPPEESPPAVSVDELGVRRDTSSDNKGKARFSIPSELPNSNGKPLNHPTKERARKPKKTRDVSGQLPLRTKSIPEQVGKSRQLPEPILPLSRSPQLPRMSSPRSSSGPSLDIEKIRSVGLAESSSADEPSSKVARITQIWGQNAPIGVKPIAMPSYQAQPQTSRHEVGAKTDLNLIRRALPGLATPDKLRAPSPTTKSITPSPESTARNNGKPVSSGQDVSPSGTSDYTSSPNNTEGQTRPSGPAKSDKRPISPSSPKHKRIPSTGNRALVMDVAQALNDYNTNLNTESTNPPEEIKSPVVEVIPEPITRPVIPSAPEKRRSSYDRFSLISVMPPLKEEVTPNGSPLGTLNRTSNALSQSMPSQNEVSAVEEKGPRMGKDGQRNFVYFDFDYTPLPTVDIHPLLKSRINPPLVLPGARTISVDVFAINGVSSTVISQDANIFYDAEILAIVHRYKSKTSGLVSTQLWIWYGKNCHVGEKEERKLQELAKRYNTSPMVVYQTSEPAQLVQLLGGQLIIRQSAAWAALFYIWHGCGSTEPERQAAVQYSSRITKGSSQAIQLHEGDDDADDLFWMALGDSEYARADYWQWRRQTAEVDPRIWRIDAGANPPVSAILSLREESTRTRSVYLLDCIWEFFVMVGHEARGDRQSIKLGLQTAKQLAEASAFTKPFTPTVHVLVLPSRLPLDLRLNLRELDDTELASNINFFLCLNIHPIGQNDKEIPDHMNLLSAVQAENHLEQHAWERVALQDQTMLPLGVSAGTG</sequence>
<feature type="region of interest" description="Disordered" evidence="2">
    <location>
        <begin position="504"/>
        <end position="977"/>
    </location>
</feature>
<dbReference type="KEGG" id="abp:AGABI1DRAFT90880"/>
<dbReference type="Proteomes" id="UP000008493">
    <property type="component" value="Unassembled WGS sequence"/>
</dbReference>
<dbReference type="InterPro" id="IPR029006">
    <property type="entry name" value="ADF-H/Gelsolin-like_dom_sf"/>
</dbReference>
<dbReference type="InParanoid" id="K5XD79"/>
<feature type="coiled-coil region" evidence="1">
    <location>
        <begin position="306"/>
        <end position="341"/>
    </location>
</feature>
<accession>K5XD79</accession>
<evidence type="ECO:0000256" key="3">
    <source>
        <dbReference type="SAM" id="SignalP"/>
    </source>
</evidence>
<dbReference type="Pfam" id="PF25480">
    <property type="entry name" value="DUF7904"/>
    <property type="match status" value="1"/>
</dbReference>
<reference evidence="6" key="1">
    <citation type="journal article" date="2012" name="Proc. Natl. Acad. Sci. U.S.A.">
        <title>Genome sequence of the button mushroom Agaricus bisporus reveals mechanisms governing adaptation to a humic-rich ecological niche.</title>
        <authorList>
            <person name="Morin E."/>
            <person name="Kohler A."/>
            <person name="Baker A.R."/>
            <person name="Foulongne-Oriol M."/>
            <person name="Lombard V."/>
            <person name="Nagy L.G."/>
            <person name="Ohm R.A."/>
            <person name="Patyshakuliyeva A."/>
            <person name="Brun A."/>
            <person name="Aerts A.L."/>
            <person name="Bailey A.M."/>
            <person name="Billette C."/>
            <person name="Coutinho P.M."/>
            <person name="Deakin G."/>
            <person name="Doddapaneni H."/>
            <person name="Floudas D."/>
            <person name="Grimwood J."/>
            <person name="Hilden K."/>
            <person name="Kuees U."/>
            <person name="LaButti K.M."/>
            <person name="Lapidus A."/>
            <person name="Lindquist E.A."/>
            <person name="Lucas S.M."/>
            <person name="Murat C."/>
            <person name="Riley R.W."/>
            <person name="Salamov A.A."/>
            <person name="Schmutz J."/>
            <person name="Subramanian V."/>
            <person name="Woesten H.A.B."/>
            <person name="Xu J."/>
            <person name="Eastwood D.C."/>
            <person name="Foster G.D."/>
            <person name="Sonnenberg A.S."/>
            <person name="Cullen D."/>
            <person name="de Vries R.P."/>
            <person name="Lundell T."/>
            <person name="Hibbett D.S."/>
            <person name="Henrissat B."/>
            <person name="Burton K.S."/>
            <person name="Kerrigan R.W."/>
            <person name="Challen M.P."/>
            <person name="Grigoriev I.V."/>
            <person name="Martin F."/>
        </authorList>
    </citation>
    <scope>NUCLEOTIDE SEQUENCE [LARGE SCALE GENOMIC DNA]</scope>
    <source>
        <strain evidence="6">JB137-S8 / ATCC MYA-4627 / FGSC 10392</strain>
    </source>
</reference>
<evidence type="ECO:0000256" key="2">
    <source>
        <dbReference type="SAM" id="MobiDB-lite"/>
    </source>
</evidence>
<feature type="region of interest" description="Disordered" evidence="2">
    <location>
        <begin position="996"/>
        <end position="1112"/>
    </location>
</feature>
<feature type="region of interest" description="Disordered" evidence="2">
    <location>
        <begin position="1182"/>
        <end position="1221"/>
    </location>
</feature>
<evidence type="ECO:0000313" key="6">
    <source>
        <dbReference type="Proteomes" id="UP000008493"/>
    </source>
</evidence>
<feature type="compositionally biased region" description="Low complexity" evidence="2">
    <location>
        <begin position="933"/>
        <end position="955"/>
    </location>
</feature>
<dbReference type="InterPro" id="IPR057226">
    <property type="entry name" value="DUF7904"/>
</dbReference>
<dbReference type="RefSeq" id="XP_007328595.1">
    <property type="nucleotide sequence ID" value="XM_007328533.1"/>
</dbReference>
<evidence type="ECO:0000313" key="5">
    <source>
        <dbReference type="EMBL" id="EKM81087.1"/>
    </source>
</evidence>
<dbReference type="HOGENOM" id="CLU_003265_0_0_1"/>
<feature type="compositionally biased region" description="Low complexity" evidence="2">
    <location>
        <begin position="359"/>
        <end position="380"/>
    </location>
</feature>
<dbReference type="PANTHER" id="PTHR34862:SF1">
    <property type="entry name" value="SPARK DOMAIN-CONTAINING PROTEIN"/>
    <property type="match status" value="1"/>
</dbReference>
<evidence type="ECO:0000256" key="1">
    <source>
        <dbReference type="SAM" id="Coils"/>
    </source>
</evidence>
<organism evidence="5 6">
    <name type="scientific">Agaricus bisporus var. burnettii (strain JB137-S8 / ATCC MYA-4627 / FGSC 10392)</name>
    <name type="common">White button mushroom</name>
    <dbReference type="NCBI Taxonomy" id="597362"/>
    <lineage>
        <taxon>Eukaryota</taxon>
        <taxon>Fungi</taxon>
        <taxon>Dikarya</taxon>
        <taxon>Basidiomycota</taxon>
        <taxon>Agaricomycotina</taxon>
        <taxon>Agaricomycetes</taxon>
        <taxon>Agaricomycetidae</taxon>
        <taxon>Agaricales</taxon>
        <taxon>Agaricineae</taxon>
        <taxon>Agaricaceae</taxon>
        <taxon>Agaricus</taxon>
    </lineage>
</organism>
<dbReference type="GeneID" id="18832384"/>
<feature type="compositionally biased region" description="Polar residues" evidence="2">
    <location>
        <begin position="397"/>
        <end position="432"/>
    </location>
</feature>
<keyword evidence="3" id="KW-0732">Signal</keyword>
<feature type="chain" id="PRO_5003886233" description="DUF7904 domain-containing protein" evidence="3">
    <location>
        <begin position="20"/>
        <end position="1607"/>
    </location>
</feature>
<feature type="compositionally biased region" description="Low complexity" evidence="2">
    <location>
        <begin position="635"/>
        <end position="649"/>
    </location>
</feature>
<dbReference type="Gene3D" id="3.40.20.10">
    <property type="entry name" value="Severin"/>
    <property type="match status" value="2"/>
</dbReference>
<gene>
    <name evidence="5" type="ORF">AGABI1DRAFT_90880</name>
</gene>
<feature type="signal peptide" evidence="3">
    <location>
        <begin position="1"/>
        <end position="19"/>
    </location>
</feature>